<accession>A0A562KIW3</accession>
<keyword evidence="3 4" id="KW-0472">Membrane</keyword>
<dbReference type="Gene3D" id="1.20.1250.20">
    <property type="entry name" value="MFS general substrate transporter like domains"/>
    <property type="match status" value="2"/>
</dbReference>
<keyword evidence="1 4" id="KW-0812">Transmembrane</keyword>
<protein>
    <submittedName>
        <fullName evidence="6">Sugar phosphate permease</fullName>
    </submittedName>
</protein>
<feature type="domain" description="Major facilitator superfamily (MFS) profile" evidence="5">
    <location>
        <begin position="16"/>
        <end position="402"/>
    </location>
</feature>
<dbReference type="PROSITE" id="PS50850">
    <property type="entry name" value="MFS"/>
    <property type="match status" value="1"/>
</dbReference>
<keyword evidence="7" id="KW-1185">Reference proteome</keyword>
<sequence length="408" mass="42762">MAGSSALQEWKSGWLLVLAAGLGVSLGSIHIYATGLFIQPLEAEFGWSRAQITGGLSLLAVCGVLFSPVVGVAVDRWGSRRIAVPGSLFFCLSLMGLSLAGPSILSWWLLWGVVALAAVPLKPTVWSTAVSAKFTASRGLALAIMLCGTGVGSSLIPIVTHFLIGALGWRGAYVALGGLFAVIVVPALWLFFVDVRHQDKGRPQQALTGWTAREGLRTRQFHQLWIAALLVTTIIVGFVVHLVPMLNWAGLDRGTAVSIAGIVGVTSVAGRLIVGFLFDRQAGPPLGMASVSLPVFTALLLLLFPGSIPVILVAIFLLGLSVGGEYDAIIYLSTRYFGMRNFGTLFGFVAAALLAGVGLGPLIASHLYDQTGSYQSFLLLAIPAGALCAVLIGTLGRYPDHEAAPAAT</sequence>
<dbReference type="EMBL" id="VLKK01000004">
    <property type="protein sequence ID" value="TWH95163.1"/>
    <property type="molecule type" value="Genomic_DNA"/>
</dbReference>
<feature type="transmembrane region" description="Helical" evidence="4">
    <location>
        <begin position="310"/>
        <end position="333"/>
    </location>
</feature>
<feature type="transmembrane region" description="Helical" evidence="4">
    <location>
        <begin position="140"/>
        <end position="164"/>
    </location>
</feature>
<organism evidence="6 7">
    <name type="scientific">Sphingobium wenxiniae (strain DSM 21828 / CGMCC 1.7748 / JZ-1)</name>
    <dbReference type="NCBI Taxonomy" id="595605"/>
    <lineage>
        <taxon>Bacteria</taxon>
        <taxon>Pseudomonadati</taxon>
        <taxon>Pseudomonadota</taxon>
        <taxon>Alphaproteobacteria</taxon>
        <taxon>Sphingomonadales</taxon>
        <taxon>Sphingomonadaceae</taxon>
        <taxon>Sphingobium</taxon>
    </lineage>
</organism>
<proteinExistence type="predicted"/>
<comment type="caution">
    <text evidence="6">The sequence shown here is derived from an EMBL/GenBank/DDBJ whole genome shotgun (WGS) entry which is preliminary data.</text>
</comment>
<dbReference type="PANTHER" id="PTHR11360:SF284">
    <property type="entry name" value="EG:103B4.3 PROTEIN-RELATED"/>
    <property type="match status" value="1"/>
</dbReference>
<evidence type="ECO:0000313" key="6">
    <source>
        <dbReference type="EMBL" id="TWH95163.1"/>
    </source>
</evidence>
<dbReference type="Proteomes" id="UP000316624">
    <property type="component" value="Unassembled WGS sequence"/>
</dbReference>
<feature type="transmembrane region" description="Helical" evidence="4">
    <location>
        <begin position="12"/>
        <end position="38"/>
    </location>
</feature>
<feature type="transmembrane region" description="Helical" evidence="4">
    <location>
        <begin position="82"/>
        <end position="101"/>
    </location>
</feature>
<evidence type="ECO:0000256" key="2">
    <source>
        <dbReference type="ARBA" id="ARBA00022989"/>
    </source>
</evidence>
<name>A0A562KIW3_SPHWJ</name>
<evidence type="ECO:0000256" key="3">
    <source>
        <dbReference type="ARBA" id="ARBA00023136"/>
    </source>
</evidence>
<feature type="transmembrane region" description="Helical" evidence="4">
    <location>
        <begin position="374"/>
        <end position="395"/>
    </location>
</feature>
<dbReference type="AlphaFoldDB" id="A0A562KIW3"/>
<feature type="transmembrane region" description="Helical" evidence="4">
    <location>
        <begin position="170"/>
        <end position="192"/>
    </location>
</feature>
<gene>
    <name evidence="6" type="ORF">IQ35_01418</name>
</gene>
<dbReference type="InterPro" id="IPR050327">
    <property type="entry name" value="Proton-linked_MCT"/>
</dbReference>
<feature type="transmembrane region" description="Helical" evidence="4">
    <location>
        <begin position="345"/>
        <end position="368"/>
    </location>
</feature>
<dbReference type="RefSeq" id="WP_021247320.1">
    <property type="nucleotide sequence ID" value="NZ_JACIIY010000002.1"/>
</dbReference>
<evidence type="ECO:0000256" key="4">
    <source>
        <dbReference type="SAM" id="Phobius"/>
    </source>
</evidence>
<feature type="transmembrane region" description="Helical" evidence="4">
    <location>
        <begin position="286"/>
        <end position="304"/>
    </location>
</feature>
<dbReference type="InterPro" id="IPR020846">
    <property type="entry name" value="MFS_dom"/>
</dbReference>
<feature type="transmembrane region" description="Helical" evidence="4">
    <location>
        <begin position="255"/>
        <end position="274"/>
    </location>
</feature>
<dbReference type="InterPro" id="IPR011701">
    <property type="entry name" value="MFS"/>
</dbReference>
<reference evidence="6 7" key="1">
    <citation type="journal article" date="2015" name="Stand. Genomic Sci.">
        <title>Genomic Encyclopedia of Bacterial and Archaeal Type Strains, Phase III: the genomes of soil and plant-associated and newly described type strains.</title>
        <authorList>
            <person name="Whitman W.B."/>
            <person name="Woyke T."/>
            <person name="Klenk H.P."/>
            <person name="Zhou Y."/>
            <person name="Lilburn T.G."/>
            <person name="Beck B.J."/>
            <person name="De Vos P."/>
            <person name="Vandamme P."/>
            <person name="Eisen J.A."/>
            <person name="Garrity G."/>
            <person name="Hugenholtz P."/>
            <person name="Kyrpides N.C."/>
        </authorList>
    </citation>
    <scope>NUCLEOTIDE SEQUENCE [LARGE SCALE GENOMIC DNA]</scope>
    <source>
        <strain evidence="6 7">CGMCC 1.7748</strain>
    </source>
</reference>
<feature type="transmembrane region" description="Helical" evidence="4">
    <location>
        <begin position="224"/>
        <end position="243"/>
    </location>
</feature>
<dbReference type="PANTHER" id="PTHR11360">
    <property type="entry name" value="MONOCARBOXYLATE TRANSPORTER"/>
    <property type="match status" value="1"/>
</dbReference>
<dbReference type="InterPro" id="IPR036259">
    <property type="entry name" value="MFS_trans_sf"/>
</dbReference>
<evidence type="ECO:0000256" key="1">
    <source>
        <dbReference type="ARBA" id="ARBA00022692"/>
    </source>
</evidence>
<feature type="transmembrane region" description="Helical" evidence="4">
    <location>
        <begin position="107"/>
        <end position="128"/>
    </location>
</feature>
<evidence type="ECO:0000259" key="5">
    <source>
        <dbReference type="PROSITE" id="PS50850"/>
    </source>
</evidence>
<dbReference type="Pfam" id="PF07690">
    <property type="entry name" value="MFS_1"/>
    <property type="match status" value="1"/>
</dbReference>
<dbReference type="SUPFAM" id="SSF103473">
    <property type="entry name" value="MFS general substrate transporter"/>
    <property type="match status" value="1"/>
</dbReference>
<evidence type="ECO:0000313" key="7">
    <source>
        <dbReference type="Proteomes" id="UP000316624"/>
    </source>
</evidence>
<keyword evidence="2 4" id="KW-1133">Transmembrane helix</keyword>
<feature type="transmembrane region" description="Helical" evidence="4">
    <location>
        <begin position="50"/>
        <end position="70"/>
    </location>
</feature>
<dbReference type="GO" id="GO:0022857">
    <property type="term" value="F:transmembrane transporter activity"/>
    <property type="evidence" value="ECO:0007669"/>
    <property type="project" value="InterPro"/>
</dbReference>